<reference evidence="2 3" key="1">
    <citation type="journal article" date="2018" name="Gigascience">
        <title>Genomes of trombidid mites reveal novel predicted allergens and laterally-transferred genes associated with secondary metabolism.</title>
        <authorList>
            <person name="Dong X."/>
            <person name="Chaisiri K."/>
            <person name="Xia D."/>
            <person name="Armstrong S.D."/>
            <person name="Fang Y."/>
            <person name="Donnelly M.J."/>
            <person name="Kadowaki T."/>
            <person name="McGarry J.W."/>
            <person name="Darby A.C."/>
            <person name="Makepeace B.L."/>
        </authorList>
    </citation>
    <scope>NUCLEOTIDE SEQUENCE [LARGE SCALE GENOMIC DNA]</scope>
    <source>
        <strain evidence="2">UoL-UT</strain>
    </source>
</reference>
<comment type="caution">
    <text evidence="2">The sequence shown here is derived from an EMBL/GenBank/DDBJ whole genome shotgun (WGS) entry which is preliminary data.</text>
</comment>
<dbReference type="SMART" id="SM00799">
    <property type="entry name" value="DENN"/>
    <property type="match status" value="1"/>
</dbReference>
<dbReference type="GO" id="GO:0032483">
    <property type="term" value="P:regulation of Rab protein signal transduction"/>
    <property type="evidence" value="ECO:0007669"/>
    <property type="project" value="TreeGrafter"/>
</dbReference>
<organism evidence="2 3">
    <name type="scientific">Leptotrombidium deliense</name>
    <dbReference type="NCBI Taxonomy" id="299467"/>
    <lineage>
        <taxon>Eukaryota</taxon>
        <taxon>Metazoa</taxon>
        <taxon>Ecdysozoa</taxon>
        <taxon>Arthropoda</taxon>
        <taxon>Chelicerata</taxon>
        <taxon>Arachnida</taxon>
        <taxon>Acari</taxon>
        <taxon>Acariformes</taxon>
        <taxon>Trombidiformes</taxon>
        <taxon>Prostigmata</taxon>
        <taxon>Anystina</taxon>
        <taxon>Parasitengona</taxon>
        <taxon>Trombiculoidea</taxon>
        <taxon>Trombiculidae</taxon>
        <taxon>Leptotrombidium</taxon>
    </lineage>
</organism>
<evidence type="ECO:0000313" key="3">
    <source>
        <dbReference type="Proteomes" id="UP000288716"/>
    </source>
</evidence>
<dbReference type="PANTHER" id="PTHR12296:SF16">
    <property type="entry name" value="C-MYC PROMOTER-BINDING PROTEIN"/>
    <property type="match status" value="1"/>
</dbReference>
<gene>
    <name evidence="2" type="ORF">B4U80_08698</name>
</gene>
<dbReference type="Pfam" id="PF03456">
    <property type="entry name" value="uDENN"/>
    <property type="match status" value="1"/>
</dbReference>
<name>A0A443SLD1_9ACAR</name>
<dbReference type="InterPro" id="IPR037516">
    <property type="entry name" value="Tripartite_DENN"/>
</dbReference>
<dbReference type="VEuPathDB" id="VectorBase:LDEU003694"/>
<evidence type="ECO:0000259" key="1">
    <source>
        <dbReference type="PROSITE" id="PS50211"/>
    </source>
</evidence>
<dbReference type="SMART" id="SM00801">
    <property type="entry name" value="dDENN"/>
    <property type="match status" value="1"/>
</dbReference>
<dbReference type="STRING" id="299467.A0A443SLD1"/>
<dbReference type="Gene3D" id="3.40.50.11500">
    <property type="match status" value="1"/>
</dbReference>
<dbReference type="Gene3D" id="3.30.450.200">
    <property type="match status" value="1"/>
</dbReference>
<dbReference type="GO" id="GO:0005085">
    <property type="term" value="F:guanyl-nucleotide exchange factor activity"/>
    <property type="evidence" value="ECO:0007669"/>
    <property type="project" value="UniProtKB-ARBA"/>
</dbReference>
<dbReference type="Proteomes" id="UP000288716">
    <property type="component" value="Unassembled WGS sequence"/>
</dbReference>
<dbReference type="InterPro" id="IPR005112">
    <property type="entry name" value="dDENN_dom"/>
</dbReference>
<dbReference type="InterPro" id="IPR005113">
    <property type="entry name" value="uDENN_dom"/>
</dbReference>
<dbReference type="SMART" id="SM00800">
    <property type="entry name" value="uDENN"/>
    <property type="match status" value="1"/>
</dbReference>
<dbReference type="PROSITE" id="PS50211">
    <property type="entry name" value="DENN"/>
    <property type="match status" value="1"/>
</dbReference>
<dbReference type="Pfam" id="PF02141">
    <property type="entry name" value="DENN"/>
    <property type="match status" value="1"/>
</dbReference>
<accession>A0A443SLD1</accession>
<dbReference type="FunFam" id="3.40.50.11500:FF:000006">
    <property type="entry name" value="SET binding factor 2"/>
    <property type="match status" value="1"/>
</dbReference>
<dbReference type="AlphaFoldDB" id="A0A443SLD1"/>
<dbReference type="GO" id="GO:0031410">
    <property type="term" value="C:cytoplasmic vesicle"/>
    <property type="evidence" value="ECO:0007669"/>
    <property type="project" value="TreeGrafter"/>
</dbReference>
<dbReference type="PANTHER" id="PTHR12296">
    <property type="entry name" value="DENN DOMAIN-CONTAINING PROTEIN 4"/>
    <property type="match status" value="1"/>
</dbReference>
<sequence length="471" mass="53564">MDRFVDYFVVLGFDHSKQRGGLSTGRVLQRFPVKDWSDVPFIDGIELFCQPQGWRLSASPQQPTYFMSVLTDVDANKHYCACLSFNEPIAIQPIKQADDDDLYVDDVIYNNVDGSVHHSIMYAPKCLVLVSRHSYPDVFKNCLGIIYTVYIDNLDFKMEKLIGNLLACVEVPPSGGSAARFTLGANDRQMLQPPLSPTVPVTRSTVYQLFDQLGIQSVITLFTAITTEHKILFHSKSYSRLHDACHALTSLMYPFYYSHVYIPLLPSSLLEVLSTPTPFVIGVHSSLRNEVEDLLDVITVDLDGGSISVPEHLPRLDEHTTAQLVNQLCLVIRPQLSQADDAFTSSQLKPSPPFLLDKEIRAIFVRLFAQLLQGYRSCLQIVRIHPRPFITFHKSSFLGQRNFVENEFVVRLLECMFFNLFVKDRGPPFRASDLFDELYATMNETLKRETKSPELVLENIRNLAQQLFLNE</sequence>
<dbReference type="OrthoDB" id="74314at2759"/>
<protein>
    <submittedName>
        <fullName evidence="2">Myotubularin-related protein 13-like protein</fullName>
    </submittedName>
</protein>
<feature type="domain" description="UDENN" evidence="1">
    <location>
        <begin position="6"/>
        <end position="432"/>
    </location>
</feature>
<dbReference type="EMBL" id="NCKV01001438">
    <property type="protein sequence ID" value="RWS28346.1"/>
    <property type="molecule type" value="Genomic_DNA"/>
</dbReference>
<evidence type="ECO:0000313" key="2">
    <source>
        <dbReference type="EMBL" id="RWS28346.1"/>
    </source>
</evidence>
<proteinExistence type="predicted"/>
<keyword evidence="3" id="KW-1185">Reference proteome</keyword>
<dbReference type="InterPro" id="IPR043153">
    <property type="entry name" value="DENN_C"/>
</dbReference>
<feature type="non-terminal residue" evidence="2">
    <location>
        <position position="471"/>
    </location>
</feature>
<dbReference type="InterPro" id="IPR001194">
    <property type="entry name" value="cDENN_dom"/>
</dbReference>
<dbReference type="InterPro" id="IPR051696">
    <property type="entry name" value="DENN_Domain_GEFs"/>
</dbReference>